<gene>
    <name evidence="3" type="ORF">CCR94_18885</name>
</gene>
<dbReference type="OrthoDB" id="5458732at2"/>
<dbReference type="Pfam" id="PF13467">
    <property type="entry name" value="RHH_4"/>
    <property type="match status" value="1"/>
</dbReference>
<dbReference type="Gene3D" id="1.10.3990.20">
    <property type="entry name" value="protein bp1543"/>
    <property type="match status" value="1"/>
</dbReference>
<comment type="caution">
    <text evidence="3">The sequence shown here is derived from an EMBL/GenBank/DDBJ whole genome shotgun (WGS) entry which is preliminary data.</text>
</comment>
<dbReference type="InterPro" id="IPR027373">
    <property type="entry name" value="RHH_dom"/>
</dbReference>
<evidence type="ECO:0000313" key="4">
    <source>
        <dbReference type="Proteomes" id="UP000239089"/>
    </source>
</evidence>
<keyword evidence="4" id="KW-1185">Reference proteome</keyword>
<sequence>MCQLFIKADPDLWRQKLRSVRLSGFSTSVRLENIYWRLLQDIAAREKMSVNAILARLYEELLETQGEVDNFASFLRVCCARYLMLQLAGDIPADPTQPIAGLDAPMILAREKARLGQGDGWAEPPPYLSDAPAGTGRHRDSPRSRNKASPPPAGSALP</sequence>
<reference evidence="3 4" key="1">
    <citation type="journal article" date="2018" name="Arch. Microbiol.">
        <title>New insights into the metabolic potential of the phototrophic purple bacterium Rhodopila globiformis DSM 161(T) from its draft genome sequence and evidence for a vanadium-dependent nitrogenase.</title>
        <authorList>
            <person name="Imhoff J.F."/>
            <person name="Rahn T."/>
            <person name="Kunzel S."/>
            <person name="Neulinger S.C."/>
        </authorList>
    </citation>
    <scope>NUCLEOTIDE SEQUENCE [LARGE SCALE GENOMIC DNA]</scope>
    <source>
        <strain evidence="3 4">DSM 16996</strain>
    </source>
</reference>
<feature type="compositionally biased region" description="Pro residues" evidence="1">
    <location>
        <begin position="149"/>
        <end position="158"/>
    </location>
</feature>
<dbReference type="AlphaFoldDB" id="A0A2S6N029"/>
<dbReference type="InterPro" id="IPR038268">
    <property type="entry name" value="RHH_sf"/>
</dbReference>
<accession>A0A2S6N029</accession>
<organism evidence="3 4">
    <name type="scientific">Rhodoblastus sphagnicola</name>
    <dbReference type="NCBI Taxonomy" id="333368"/>
    <lineage>
        <taxon>Bacteria</taxon>
        <taxon>Pseudomonadati</taxon>
        <taxon>Pseudomonadota</taxon>
        <taxon>Alphaproteobacteria</taxon>
        <taxon>Hyphomicrobiales</taxon>
        <taxon>Rhodoblastaceae</taxon>
        <taxon>Rhodoblastus</taxon>
    </lineage>
</organism>
<evidence type="ECO:0000256" key="1">
    <source>
        <dbReference type="SAM" id="MobiDB-lite"/>
    </source>
</evidence>
<dbReference type="EMBL" id="NHSJ01000118">
    <property type="protein sequence ID" value="PPQ27962.1"/>
    <property type="molecule type" value="Genomic_DNA"/>
</dbReference>
<feature type="region of interest" description="Disordered" evidence="1">
    <location>
        <begin position="117"/>
        <end position="158"/>
    </location>
</feature>
<protein>
    <submittedName>
        <fullName evidence="3">Aryl-sulfate sulfotransferase</fullName>
    </submittedName>
</protein>
<dbReference type="Proteomes" id="UP000239089">
    <property type="component" value="Unassembled WGS sequence"/>
</dbReference>
<keyword evidence="3" id="KW-0808">Transferase</keyword>
<name>A0A2S6N029_9HYPH</name>
<dbReference type="GO" id="GO:0016740">
    <property type="term" value="F:transferase activity"/>
    <property type="evidence" value="ECO:0007669"/>
    <property type="project" value="UniProtKB-KW"/>
</dbReference>
<evidence type="ECO:0000313" key="3">
    <source>
        <dbReference type="EMBL" id="PPQ27962.1"/>
    </source>
</evidence>
<evidence type="ECO:0000259" key="2">
    <source>
        <dbReference type="Pfam" id="PF13467"/>
    </source>
</evidence>
<proteinExistence type="predicted"/>
<feature type="domain" description="Ribbon-helix-helix" evidence="2">
    <location>
        <begin position="17"/>
        <end position="83"/>
    </location>
</feature>